<comment type="caution">
    <text evidence="2">The sequence shown here is derived from an EMBL/GenBank/DDBJ whole genome shotgun (WGS) entry which is preliminary data.</text>
</comment>
<dbReference type="PRINTS" id="PR00781">
    <property type="entry name" value="LIPOSIGPTASE"/>
</dbReference>
<dbReference type="PROSITE" id="PS00855">
    <property type="entry name" value="SPASE_II"/>
    <property type="match status" value="1"/>
</dbReference>
<sequence>MRPGLTLGVVAGDQLVKWWWLKSGVAVINRGVAGGMWADDRWWLIAGVMVGYLWWTKKGSSWDLIVAGGLSNFGDRVVRGGVVDGSWGFNLADVTIIVGSLWLIASRK</sequence>
<dbReference type="STRING" id="1797589.A2784_01175"/>
<proteinExistence type="inferred from homology"/>
<dbReference type="Pfam" id="PF01252">
    <property type="entry name" value="Peptidase_A8"/>
    <property type="match status" value="1"/>
</dbReference>
<dbReference type="Proteomes" id="UP000177324">
    <property type="component" value="Unassembled WGS sequence"/>
</dbReference>
<gene>
    <name evidence="2" type="ORF">A2784_01175</name>
</gene>
<dbReference type="AlphaFoldDB" id="A0A1G1VQR1"/>
<dbReference type="GO" id="GO:0004190">
    <property type="term" value="F:aspartic-type endopeptidase activity"/>
    <property type="evidence" value="ECO:0007669"/>
    <property type="project" value="InterPro"/>
</dbReference>
<comment type="similarity">
    <text evidence="1">Belongs to the peptidase A8 family.</text>
</comment>
<evidence type="ECO:0000256" key="1">
    <source>
        <dbReference type="RuleBase" id="RU004181"/>
    </source>
</evidence>
<dbReference type="GO" id="GO:0016020">
    <property type="term" value="C:membrane"/>
    <property type="evidence" value="ECO:0007669"/>
    <property type="project" value="InterPro"/>
</dbReference>
<evidence type="ECO:0000313" key="2">
    <source>
        <dbReference type="EMBL" id="OGY17723.1"/>
    </source>
</evidence>
<protein>
    <submittedName>
        <fullName evidence="2">Uncharacterized protein</fullName>
    </submittedName>
</protein>
<reference evidence="2 3" key="1">
    <citation type="journal article" date="2016" name="Nat. Commun.">
        <title>Thousands of microbial genomes shed light on interconnected biogeochemical processes in an aquifer system.</title>
        <authorList>
            <person name="Anantharaman K."/>
            <person name="Brown C.T."/>
            <person name="Hug L.A."/>
            <person name="Sharon I."/>
            <person name="Castelle C.J."/>
            <person name="Probst A.J."/>
            <person name="Thomas B.C."/>
            <person name="Singh A."/>
            <person name="Wilkins M.J."/>
            <person name="Karaoz U."/>
            <person name="Brodie E.L."/>
            <person name="Williams K.H."/>
            <person name="Hubbard S.S."/>
            <person name="Banfield J.F."/>
        </authorList>
    </citation>
    <scope>NUCLEOTIDE SEQUENCE [LARGE SCALE GENOMIC DNA]</scope>
</reference>
<dbReference type="EMBL" id="MHCH01000015">
    <property type="protein sequence ID" value="OGY17723.1"/>
    <property type="molecule type" value="Genomic_DNA"/>
</dbReference>
<organism evidence="2 3">
    <name type="scientific">Candidatus Chisholmbacteria bacterium RIFCSPHIGHO2_01_FULL_48_12</name>
    <dbReference type="NCBI Taxonomy" id="1797589"/>
    <lineage>
        <taxon>Bacteria</taxon>
        <taxon>Candidatus Chisholmiibacteriota</taxon>
    </lineage>
</organism>
<accession>A0A1G1VQR1</accession>
<evidence type="ECO:0000313" key="3">
    <source>
        <dbReference type="Proteomes" id="UP000177324"/>
    </source>
</evidence>
<dbReference type="InterPro" id="IPR001872">
    <property type="entry name" value="Peptidase_A8"/>
</dbReference>
<dbReference type="GO" id="GO:0006508">
    <property type="term" value="P:proteolysis"/>
    <property type="evidence" value="ECO:0007669"/>
    <property type="project" value="InterPro"/>
</dbReference>
<name>A0A1G1VQR1_9BACT</name>